<dbReference type="Gene3D" id="1.25.40.180">
    <property type="match status" value="1"/>
</dbReference>
<dbReference type="InParanoid" id="E3L7S1"/>
<evidence type="ECO:0000256" key="7">
    <source>
        <dbReference type="ARBA" id="ARBA00022917"/>
    </source>
</evidence>
<dbReference type="Pfam" id="PF02854">
    <property type="entry name" value="MIF4G"/>
    <property type="match status" value="1"/>
</dbReference>
<dbReference type="SUPFAM" id="SSF48371">
    <property type="entry name" value="ARM repeat"/>
    <property type="match status" value="1"/>
</dbReference>
<dbReference type="HOGENOM" id="CLU_429015_0_0_1"/>
<feature type="domain" description="MIF4G" evidence="9">
    <location>
        <begin position="52"/>
        <end position="314"/>
    </location>
</feature>
<dbReference type="Pfam" id="PF12776">
    <property type="entry name" value="Myb_DNA-bind_3"/>
    <property type="match status" value="1"/>
</dbReference>
<dbReference type="PANTHER" id="PTHR23253">
    <property type="entry name" value="EUKARYOTIC TRANSLATION INITIATION FACTOR 4 GAMMA"/>
    <property type="match status" value="1"/>
</dbReference>
<comment type="similarity">
    <text evidence="2">Belongs to the eukaryotic initiation factor 4G family.</text>
</comment>
<keyword evidence="11" id="KW-1185">Reference proteome</keyword>
<dbReference type="GO" id="GO:0003743">
    <property type="term" value="F:translation initiation factor activity"/>
    <property type="evidence" value="ECO:0000318"/>
    <property type="project" value="GO_Central"/>
</dbReference>
<dbReference type="eggNOG" id="KOG0401">
    <property type="taxonomic scope" value="Eukaryota"/>
</dbReference>
<dbReference type="GeneID" id="10538755"/>
<dbReference type="OrthoDB" id="2507574at2759"/>
<dbReference type="RefSeq" id="XP_003337015.2">
    <property type="nucleotide sequence ID" value="XM_003336967.2"/>
</dbReference>
<evidence type="ECO:0000256" key="8">
    <source>
        <dbReference type="SAM" id="MobiDB-lite"/>
    </source>
</evidence>
<name>E3L7S1_PUCGT</name>
<keyword evidence="6" id="KW-0694">RNA-binding</keyword>
<dbReference type="GO" id="GO:0010494">
    <property type="term" value="C:cytoplasmic stress granule"/>
    <property type="evidence" value="ECO:0007669"/>
    <property type="project" value="UniProtKB-ARBA"/>
</dbReference>
<gene>
    <name evidence="10" type="ORF">PGTG_18728</name>
</gene>
<evidence type="ECO:0000256" key="4">
    <source>
        <dbReference type="ARBA" id="ARBA00022540"/>
    </source>
</evidence>
<dbReference type="InterPro" id="IPR003890">
    <property type="entry name" value="MIF4G-like_typ-3"/>
</dbReference>
<accession>E3L7S1</accession>
<dbReference type="KEGG" id="pgr:PGTG_18728"/>
<organism evidence="10 11">
    <name type="scientific">Puccinia graminis f. sp. tritici (strain CRL 75-36-700-3 / race SCCL)</name>
    <name type="common">Black stem rust fungus</name>
    <dbReference type="NCBI Taxonomy" id="418459"/>
    <lineage>
        <taxon>Eukaryota</taxon>
        <taxon>Fungi</taxon>
        <taxon>Dikarya</taxon>
        <taxon>Basidiomycota</taxon>
        <taxon>Pucciniomycotina</taxon>
        <taxon>Pucciniomycetes</taxon>
        <taxon>Pucciniales</taxon>
        <taxon>Pucciniaceae</taxon>
        <taxon>Puccinia</taxon>
    </lineage>
</organism>
<evidence type="ECO:0000313" key="10">
    <source>
        <dbReference type="EMBL" id="EFP92596.2"/>
    </source>
</evidence>
<feature type="region of interest" description="Disordered" evidence="8">
    <location>
        <begin position="319"/>
        <end position="353"/>
    </location>
</feature>
<protein>
    <recommendedName>
        <fullName evidence="9">MIF4G domain-containing protein</fullName>
    </recommendedName>
</protein>
<reference key="1">
    <citation type="submission" date="2007-01" db="EMBL/GenBank/DDBJ databases">
        <title>The Genome Sequence of Puccinia graminis f. sp. tritici Strain CRL 75-36-700-3.</title>
        <authorList>
            <consortium name="The Broad Institute Genome Sequencing Platform"/>
            <person name="Birren B."/>
            <person name="Lander E."/>
            <person name="Galagan J."/>
            <person name="Nusbaum C."/>
            <person name="Devon K."/>
            <person name="Cuomo C."/>
            <person name="Jaffe D."/>
            <person name="Butler J."/>
            <person name="Alvarez P."/>
            <person name="Gnerre S."/>
            <person name="Grabherr M."/>
            <person name="Mauceli E."/>
            <person name="Brockman W."/>
            <person name="Young S."/>
            <person name="LaButti K."/>
            <person name="Sykes S."/>
            <person name="DeCaprio D."/>
            <person name="Crawford M."/>
            <person name="Koehrsen M."/>
            <person name="Engels R."/>
            <person name="Montgomery P."/>
            <person name="Pearson M."/>
            <person name="Howarth C."/>
            <person name="Larson L."/>
            <person name="White J."/>
            <person name="Zeng Q."/>
            <person name="Kodira C."/>
            <person name="Yandava C."/>
            <person name="Alvarado L."/>
            <person name="O'Leary S."/>
            <person name="Szabo L."/>
            <person name="Dean R."/>
            <person name="Schein J."/>
        </authorList>
    </citation>
    <scope>NUCLEOTIDE SEQUENCE</scope>
    <source>
        <strain>CRL 75-36-700-3</strain>
    </source>
</reference>
<evidence type="ECO:0000256" key="6">
    <source>
        <dbReference type="ARBA" id="ARBA00022884"/>
    </source>
</evidence>
<dbReference type="PANTHER" id="PTHR23253:SF9">
    <property type="entry name" value="EUKARYOTIC TRANSLATION INITIATION FACTOR 4 GAMMA 2"/>
    <property type="match status" value="1"/>
</dbReference>
<dbReference type="STRING" id="418459.E3L7S1"/>
<evidence type="ECO:0000256" key="5">
    <source>
        <dbReference type="ARBA" id="ARBA00022553"/>
    </source>
</evidence>
<proteinExistence type="inferred from homology"/>
<comment type="subcellular location">
    <subcellularLocation>
        <location evidence="1">Cytoplasm</location>
    </subcellularLocation>
</comment>
<dbReference type="GO" id="GO:0016281">
    <property type="term" value="C:eukaryotic translation initiation factor 4F complex"/>
    <property type="evidence" value="ECO:0000318"/>
    <property type="project" value="GO_Central"/>
</dbReference>
<feature type="region of interest" description="Disordered" evidence="8">
    <location>
        <begin position="540"/>
        <end position="572"/>
    </location>
</feature>
<evidence type="ECO:0000313" key="11">
    <source>
        <dbReference type="Proteomes" id="UP000008783"/>
    </source>
</evidence>
<dbReference type="InterPro" id="IPR024752">
    <property type="entry name" value="Myb/SANT-like_dom"/>
</dbReference>
<evidence type="ECO:0000256" key="1">
    <source>
        <dbReference type="ARBA" id="ARBA00004496"/>
    </source>
</evidence>
<sequence>MVLESNADIEVCQAIQQILPENAPHPLKRSANSWTPRRLMRLDECSPGEANDRKLRGLLNKLTSPNFNSISHQITLLINESENEKDGRSVRQAINLILEQLTSRGHWPELYARLSQRLIMELSATIKDESFPDCHGGQLFRKHLLNRCQKEYEELVSVYSDEYGVRGVCKLADGAVQQAADGKPHVEAESKSQEDHAKKDVLLSDDFYAVQKAKRQGLALVQFFGELYKLNLLTERIMHECIKKPLENLDTPREEKIEVLCCLMTTAGGLLDHERAISHMNVYFSRMETMSKNLSPSSRARFMIMDLIDLRKNKWVKRGHEPKVESTRAPPKATRQRPLSAPKQGPLKKQDTNVTLNNEQKKAFLGYILGQHQLGFRTSSGNLKRQGWTNVVESMNKRFNIAFEQAWFRSQRNRLHRTYLEVKFLRCLADFEWDEEKSWLTTDAATWERLLEASPQKRDEYESIRSGPLEWYSLAEQVFSHISAKNKHTESPTDVARKNEEIIRADGDDRDVVAFPSTSVSSAREQTAQSEDDLMTEGIDSPIAEPLAPPTERAEPLDDPTPAGQGPDQARPDPIAEAVSAMARMFLDSVSPLQYVKFIQVVENEPNAKVFLSLVSTTNPAICETWLTQKSLQNQLLN</sequence>
<dbReference type="VEuPathDB" id="FungiDB:PGTG_18728"/>
<dbReference type="GO" id="GO:0003729">
    <property type="term" value="F:mRNA binding"/>
    <property type="evidence" value="ECO:0000318"/>
    <property type="project" value="GO_Central"/>
</dbReference>
<evidence type="ECO:0000256" key="2">
    <source>
        <dbReference type="ARBA" id="ARBA00005775"/>
    </source>
</evidence>
<evidence type="ECO:0000256" key="3">
    <source>
        <dbReference type="ARBA" id="ARBA00022490"/>
    </source>
</evidence>
<dbReference type="AlphaFoldDB" id="E3L7S1"/>
<evidence type="ECO:0000259" key="9">
    <source>
        <dbReference type="SMART" id="SM00543"/>
    </source>
</evidence>
<dbReference type="SMART" id="SM00543">
    <property type="entry name" value="MIF4G"/>
    <property type="match status" value="1"/>
</dbReference>
<dbReference type="Proteomes" id="UP000008783">
    <property type="component" value="Unassembled WGS sequence"/>
</dbReference>
<reference evidence="11" key="2">
    <citation type="journal article" date="2011" name="Proc. Natl. Acad. Sci. U.S.A.">
        <title>Obligate biotrophy features unraveled by the genomic analysis of rust fungi.</title>
        <authorList>
            <person name="Duplessis S."/>
            <person name="Cuomo C.A."/>
            <person name="Lin Y.-C."/>
            <person name="Aerts A."/>
            <person name="Tisserant E."/>
            <person name="Veneault-Fourrey C."/>
            <person name="Joly D.L."/>
            <person name="Hacquard S."/>
            <person name="Amselem J."/>
            <person name="Cantarel B.L."/>
            <person name="Chiu R."/>
            <person name="Coutinho P.M."/>
            <person name="Feau N."/>
            <person name="Field M."/>
            <person name="Frey P."/>
            <person name="Gelhaye E."/>
            <person name="Goldberg J."/>
            <person name="Grabherr M.G."/>
            <person name="Kodira C.D."/>
            <person name="Kohler A."/>
            <person name="Kuees U."/>
            <person name="Lindquist E.A."/>
            <person name="Lucas S.M."/>
            <person name="Mago R."/>
            <person name="Mauceli E."/>
            <person name="Morin E."/>
            <person name="Murat C."/>
            <person name="Pangilinan J.L."/>
            <person name="Park R."/>
            <person name="Pearson M."/>
            <person name="Quesneville H."/>
            <person name="Rouhier N."/>
            <person name="Sakthikumar S."/>
            <person name="Salamov A.A."/>
            <person name="Schmutz J."/>
            <person name="Selles B."/>
            <person name="Shapiro H."/>
            <person name="Tanguay P."/>
            <person name="Tuskan G.A."/>
            <person name="Henrissat B."/>
            <person name="Van de Peer Y."/>
            <person name="Rouze P."/>
            <person name="Ellis J.G."/>
            <person name="Dodds P.N."/>
            <person name="Schein J.E."/>
            <person name="Zhong S."/>
            <person name="Hamelin R.C."/>
            <person name="Grigoriev I.V."/>
            <person name="Szabo L.J."/>
            <person name="Martin F."/>
        </authorList>
    </citation>
    <scope>NUCLEOTIDE SEQUENCE [LARGE SCALE GENOMIC DNA]</scope>
    <source>
        <strain evidence="11">CRL 75-36-700-3 / race SCCL</strain>
    </source>
</reference>
<keyword evidence="5" id="KW-0597">Phosphoprotein</keyword>
<dbReference type="EMBL" id="DS178367">
    <property type="protein sequence ID" value="EFP92596.2"/>
    <property type="molecule type" value="Genomic_DNA"/>
</dbReference>
<keyword evidence="4" id="KW-0396">Initiation factor</keyword>
<keyword evidence="7" id="KW-0648">Protein biosynthesis</keyword>
<dbReference type="GO" id="GO:0006413">
    <property type="term" value="P:translational initiation"/>
    <property type="evidence" value="ECO:0000318"/>
    <property type="project" value="GO_Central"/>
</dbReference>
<keyword evidence="3" id="KW-0963">Cytoplasm</keyword>
<dbReference type="FunFam" id="1.25.40.180:FF:000020">
    <property type="entry name" value="Eukaryotic translation initiation factor subunit"/>
    <property type="match status" value="1"/>
</dbReference>
<dbReference type="InterPro" id="IPR016024">
    <property type="entry name" value="ARM-type_fold"/>
</dbReference>